<sequence length="65" mass="7653">MKKLWNVIIVFSSAEIFTSSHARIFQEENNTDPEILLLELTCSFFDLVEAGCTLWRFRRLTKLMV</sequence>
<keyword evidence="2" id="KW-1185">Reference proteome</keyword>
<evidence type="ECO:0000313" key="1">
    <source>
        <dbReference type="EMBL" id="AFP84569.1"/>
    </source>
</evidence>
<dbReference type="Proteomes" id="UP000003936">
    <property type="component" value="Chromosome"/>
</dbReference>
<proteinExistence type="predicted"/>
<gene>
    <name evidence="1" type="ORF">A359_01670</name>
</gene>
<reference evidence="1 2" key="1">
    <citation type="journal article" date="2012" name="Mol. Biol. Evol.">
        <title>Genome reduction and co-evolution between the primary and secondary bacterial symbionts of psyllids.</title>
        <authorList>
            <person name="Sloan D.B."/>
            <person name="Moran N.A."/>
        </authorList>
    </citation>
    <scope>NUCLEOTIDE SEQUENCE [LARGE SCALE GENOMIC DNA]</scope>
    <source>
        <strain evidence="1">Ceuc_S</strain>
    </source>
</reference>
<organism evidence="1 2">
    <name type="scientific">secondary endosymbiont of Ctenarytaina eucalypti</name>
    <dbReference type="NCBI Taxonomy" id="1199245"/>
    <lineage>
        <taxon>Bacteria</taxon>
        <taxon>Pseudomonadati</taxon>
        <taxon>Pseudomonadota</taxon>
        <taxon>Gammaproteobacteria</taxon>
        <taxon>Enterobacterales</taxon>
        <taxon>Enterobacteriaceae</taxon>
        <taxon>aphid secondary symbionts</taxon>
    </lineage>
</organism>
<dbReference type="HOGENOM" id="CLU_2847373_0_0_6"/>
<protein>
    <submittedName>
        <fullName evidence="1">Uncharacterized protein</fullName>
    </submittedName>
</protein>
<accession>J3Z2Y2</accession>
<dbReference type="KEGG" id="sect:A359_01670"/>
<evidence type="ECO:0000313" key="2">
    <source>
        <dbReference type="Proteomes" id="UP000003936"/>
    </source>
</evidence>
<dbReference type="AlphaFoldDB" id="J3Z2Y2"/>
<dbReference type="EMBL" id="CP003546">
    <property type="protein sequence ID" value="AFP84569.1"/>
    <property type="molecule type" value="Genomic_DNA"/>
</dbReference>
<name>J3Z2Y2_9ENTR</name>